<reference evidence="1" key="1">
    <citation type="submission" date="2022-04" db="EMBL/GenBank/DDBJ databases">
        <title>Chromosome-scale genome assembly of Holotrichia oblita Faldermann.</title>
        <authorList>
            <person name="Rongchong L."/>
        </authorList>
    </citation>
    <scope>NUCLEOTIDE SEQUENCE</scope>
    <source>
        <strain evidence="1">81SQS9</strain>
    </source>
</reference>
<name>A0ACB9SYP2_HOLOL</name>
<gene>
    <name evidence="1" type="ORF">MML48_6g00007298</name>
</gene>
<evidence type="ECO:0000313" key="2">
    <source>
        <dbReference type="Proteomes" id="UP001056778"/>
    </source>
</evidence>
<organism evidence="1 2">
    <name type="scientific">Holotrichia oblita</name>
    <name type="common">Chafer beetle</name>
    <dbReference type="NCBI Taxonomy" id="644536"/>
    <lineage>
        <taxon>Eukaryota</taxon>
        <taxon>Metazoa</taxon>
        <taxon>Ecdysozoa</taxon>
        <taxon>Arthropoda</taxon>
        <taxon>Hexapoda</taxon>
        <taxon>Insecta</taxon>
        <taxon>Pterygota</taxon>
        <taxon>Neoptera</taxon>
        <taxon>Endopterygota</taxon>
        <taxon>Coleoptera</taxon>
        <taxon>Polyphaga</taxon>
        <taxon>Scarabaeiformia</taxon>
        <taxon>Scarabaeidae</taxon>
        <taxon>Melolonthinae</taxon>
        <taxon>Holotrichia</taxon>
    </lineage>
</organism>
<protein>
    <submittedName>
        <fullName evidence="1">Apontic</fullName>
    </submittedName>
</protein>
<keyword evidence="2" id="KW-1185">Reference proteome</keyword>
<evidence type="ECO:0000313" key="1">
    <source>
        <dbReference type="EMBL" id="KAI4459706.1"/>
    </source>
</evidence>
<comment type="caution">
    <text evidence="1">The sequence shown here is derived from an EMBL/GenBank/DDBJ whole genome shotgun (WGS) entry which is preliminary data.</text>
</comment>
<sequence length="187" mass="21614">MSLLACNCLEMEELGLININEEVNEVEDAQVVVYRNPKIYLERKNPLLIYDNAQFRKKYRMRKEVAEFIINLIRDEISNPENNRGSPISAEVQVLATVRYLAKGAYGDDIGRCFFNGLHLQLETTKAAIVAIAVLHNIIVNDRLENEDHQNQEEEADVEADDDIVNPIDNNRQGNIYRQEYINHHFN</sequence>
<proteinExistence type="predicted"/>
<dbReference type="EMBL" id="CM043020">
    <property type="protein sequence ID" value="KAI4459706.1"/>
    <property type="molecule type" value="Genomic_DNA"/>
</dbReference>
<dbReference type="Proteomes" id="UP001056778">
    <property type="component" value="Chromosome 6"/>
</dbReference>
<accession>A0ACB9SYP2</accession>